<dbReference type="Proteomes" id="UP000050761">
    <property type="component" value="Unassembled WGS sequence"/>
</dbReference>
<organism evidence="3 4">
    <name type="scientific">Heligmosomoides polygyrus</name>
    <name type="common">Parasitic roundworm</name>
    <dbReference type="NCBI Taxonomy" id="6339"/>
    <lineage>
        <taxon>Eukaryota</taxon>
        <taxon>Metazoa</taxon>
        <taxon>Ecdysozoa</taxon>
        <taxon>Nematoda</taxon>
        <taxon>Chromadorea</taxon>
        <taxon>Rhabditida</taxon>
        <taxon>Rhabditina</taxon>
        <taxon>Rhabditomorpha</taxon>
        <taxon>Strongyloidea</taxon>
        <taxon>Heligmosomidae</taxon>
        <taxon>Heligmosomoides</taxon>
    </lineage>
</organism>
<evidence type="ECO:0000256" key="1">
    <source>
        <dbReference type="SAM" id="MobiDB-lite"/>
    </source>
</evidence>
<keyword evidence="3" id="KW-1185">Reference proteome</keyword>
<protein>
    <submittedName>
        <fullName evidence="4">RRM domain-containing protein</fullName>
    </submittedName>
</protein>
<gene>
    <name evidence="2" type="ORF">HPBE_LOCUS20639</name>
</gene>
<proteinExistence type="predicted"/>
<dbReference type="WBParaSite" id="HPBE_0002063801-mRNA-1">
    <property type="protein sequence ID" value="HPBE_0002063801-mRNA-1"/>
    <property type="gene ID" value="HPBE_0002063801"/>
</dbReference>
<accession>A0A3P8B4G1</accession>
<reference evidence="4" key="2">
    <citation type="submission" date="2019-09" db="UniProtKB">
        <authorList>
            <consortium name="WormBaseParasite"/>
        </authorList>
    </citation>
    <scope>IDENTIFICATION</scope>
</reference>
<feature type="region of interest" description="Disordered" evidence="1">
    <location>
        <begin position="62"/>
        <end position="114"/>
    </location>
</feature>
<evidence type="ECO:0000313" key="4">
    <source>
        <dbReference type="WBParaSite" id="HPBE_0002063801-mRNA-1"/>
    </source>
</evidence>
<name>A0A183GE95_HELPZ</name>
<sequence length="145" mass="15903">MSRESYKAQAAVRESSATARDSAVRRPALQESATAQAAVRDSSLAIVTSGVHLSEVDKAQLRERVEAEKRATKSKSKTTSERKSRPKTPSPGEEEIIHIELPPPAPKKPDTITDSDSVHRAKLVNLPFMMEDSDVSELFNRVGVH</sequence>
<feature type="region of interest" description="Disordered" evidence="1">
    <location>
        <begin position="1"/>
        <end position="39"/>
    </location>
</feature>
<accession>A0A183GE95</accession>
<reference evidence="2 3" key="1">
    <citation type="submission" date="2018-11" db="EMBL/GenBank/DDBJ databases">
        <authorList>
            <consortium name="Pathogen Informatics"/>
        </authorList>
    </citation>
    <scope>NUCLEOTIDE SEQUENCE [LARGE SCALE GENOMIC DNA]</scope>
</reference>
<evidence type="ECO:0000313" key="3">
    <source>
        <dbReference type="Proteomes" id="UP000050761"/>
    </source>
</evidence>
<evidence type="ECO:0000313" key="2">
    <source>
        <dbReference type="EMBL" id="VDP21132.1"/>
    </source>
</evidence>
<dbReference type="EMBL" id="UZAH01032326">
    <property type="protein sequence ID" value="VDP21132.1"/>
    <property type="molecule type" value="Genomic_DNA"/>
</dbReference>
<feature type="compositionally biased region" description="Basic and acidic residues" evidence="1">
    <location>
        <begin position="62"/>
        <end position="71"/>
    </location>
</feature>
<dbReference type="AlphaFoldDB" id="A0A183GE95"/>